<evidence type="ECO:0000256" key="4">
    <source>
        <dbReference type="RuleBase" id="RU003719"/>
    </source>
</evidence>
<dbReference type="GO" id="GO:0004617">
    <property type="term" value="F:phosphoglycerate dehydrogenase activity"/>
    <property type="evidence" value="ECO:0007669"/>
    <property type="project" value="UniProtKB-ARBA"/>
</dbReference>
<accession>A0A0G0F6V9</accession>
<comment type="similarity">
    <text evidence="1 4">Belongs to the D-isomer specific 2-hydroxyacid dehydrogenase family.</text>
</comment>
<dbReference type="Pfam" id="PF00389">
    <property type="entry name" value="2-Hacid_dh"/>
    <property type="match status" value="1"/>
</dbReference>
<dbReference type="InterPro" id="IPR036291">
    <property type="entry name" value="NAD(P)-bd_dom_sf"/>
</dbReference>
<evidence type="ECO:0000259" key="6">
    <source>
        <dbReference type="Pfam" id="PF02826"/>
    </source>
</evidence>
<evidence type="ECO:0000256" key="3">
    <source>
        <dbReference type="ARBA" id="ARBA00023027"/>
    </source>
</evidence>
<name>A0A0G0F6V9_9BACT</name>
<dbReference type="InterPro" id="IPR058205">
    <property type="entry name" value="D-LDH-like"/>
</dbReference>
<sequence>MTKIAFFNIRPGEKESLQDKMGEIEADFFETPINSKNLPEKKDYEIISILGLSKIDEDVLKALPNLKLITTRSTGFDQIDLEASEKSGVLVSNVPTYGEETVAEYTIALLLALSRKIPQAINKVKQEKTFHSQGLTGFDLIGKTLGVIGTGHIGTHVIKIAKGFGMKIAAFDAYPNQNLAQDLGFEYTSLENLLNNSDVITLHVPLLPSTNHLINLDNINLIKKGTVIVNTSRGEVLQTEALIKALEEGILSGAALDVIENEKALRVSKKQEFFPQLNKLLEMDNVLISPHNAYNTEEAKEKIQQTTIDNIKSFLNGNPINLVKPK</sequence>
<dbReference type="GO" id="GO:0008720">
    <property type="term" value="F:D-lactate dehydrogenase (NAD+) activity"/>
    <property type="evidence" value="ECO:0007669"/>
    <property type="project" value="TreeGrafter"/>
</dbReference>
<evidence type="ECO:0000313" key="8">
    <source>
        <dbReference type="Proteomes" id="UP000034448"/>
    </source>
</evidence>
<evidence type="ECO:0000313" key="7">
    <source>
        <dbReference type="EMBL" id="KKQ13622.1"/>
    </source>
</evidence>
<dbReference type="InterPro" id="IPR029753">
    <property type="entry name" value="D-isomer_DH_CS"/>
</dbReference>
<dbReference type="Gene3D" id="3.40.50.720">
    <property type="entry name" value="NAD(P)-binding Rossmann-like Domain"/>
    <property type="match status" value="2"/>
</dbReference>
<dbReference type="SUPFAM" id="SSF52283">
    <property type="entry name" value="Formate/glycerate dehydrogenase catalytic domain-like"/>
    <property type="match status" value="1"/>
</dbReference>
<dbReference type="Pfam" id="PF02826">
    <property type="entry name" value="2-Hacid_dh_C"/>
    <property type="match status" value="1"/>
</dbReference>
<dbReference type="AlphaFoldDB" id="A0A0G0F6V9"/>
<dbReference type="EMBL" id="LBSJ01000047">
    <property type="protein sequence ID" value="KKQ13622.1"/>
    <property type="molecule type" value="Genomic_DNA"/>
</dbReference>
<feature type="domain" description="D-isomer specific 2-hydroxyacid dehydrogenase NAD-binding" evidence="6">
    <location>
        <begin position="107"/>
        <end position="293"/>
    </location>
</feature>
<dbReference type="FunFam" id="3.40.50.720:FF:000041">
    <property type="entry name" value="D-3-phosphoglycerate dehydrogenase"/>
    <property type="match status" value="1"/>
</dbReference>
<evidence type="ECO:0000259" key="5">
    <source>
        <dbReference type="Pfam" id="PF00389"/>
    </source>
</evidence>
<comment type="caution">
    <text evidence="7">The sequence shown here is derived from an EMBL/GenBank/DDBJ whole genome shotgun (WGS) entry which is preliminary data.</text>
</comment>
<dbReference type="PANTHER" id="PTHR43026:SF1">
    <property type="entry name" value="2-HYDROXYACID DEHYDROGENASE HOMOLOG 1-RELATED"/>
    <property type="match status" value="1"/>
</dbReference>
<dbReference type="GO" id="GO:0047545">
    <property type="term" value="F:(S)-2-hydroxyglutarate dehydrogenase activity"/>
    <property type="evidence" value="ECO:0007669"/>
    <property type="project" value="UniProtKB-ARBA"/>
</dbReference>
<reference evidence="7 8" key="1">
    <citation type="journal article" date="2015" name="Nature">
        <title>rRNA introns, odd ribosomes, and small enigmatic genomes across a large radiation of phyla.</title>
        <authorList>
            <person name="Brown C.T."/>
            <person name="Hug L.A."/>
            <person name="Thomas B.C."/>
            <person name="Sharon I."/>
            <person name="Castelle C.J."/>
            <person name="Singh A."/>
            <person name="Wilkins M.J."/>
            <person name="Williams K.H."/>
            <person name="Banfield J.F."/>
        </authorList>
    </citation>
    <scope>NUCLEOTIDE SEQUENCE [LARGE SCALE GENOMIC DNA]</scope>
</reference>
<dbReference type="PROSITE" id="PS00670">
    <property type="entry name" value="D_2_HYDROXYACID_DH_2"/>
    <property type="match status" value="1"/>
</dbReference>
<dbReference type="InterPro" id="IPR006140">
    <property type="entry name" value="D-isomer_DH_NAD-bd"/>
</dbReference>
<feature type="domain" description="D-isomer specific 2-hydroxyacid dehydrogenase catalytic" evidence="5">
    <location>
        <begin position="5"/>
        <end position="323"/>
    </location>
</feature>
<keyword evidence="2 4" id="KW-0560">Oxidoreductase</keyword>
<protein>
    <submittedName>
        <fullName evidence="7">Glyoxylate reductase (Glycolate reductase)</fullName>
    </submittedName>
</protein>
<proteinExistence type="inferred from homology"/>
<keyword evidence="3" id="KW-0520">NAD</keyword>
<dbReference type="GO" id="GO:0006564">
    <property type="term" value="P:L-serine biosynthetic process"/>
    <property type="evidence" value="ECO:0007669"/>
    <property type="project" value="UniProtKB-ARBA"/>
</dbReference>
<dbReference type="GO" id="GO:0051287">
    <property type="term" value="F:NAD binding"/>
    <property type="evidence" value="ECO:0007669"/>
    <property type="project" value="InterPro"/>
</dbReference>
<evidence type="ECO:0000256" key="2">
    <source>
        <dbReference type="ARBA" id="ARBA00023002"/>
    </source>
</evidence>
<organism evidence="7 8">
    <name type="scientific">Candidatus Daviesbacteria bacterium GW2011_GWA1_36_8</name>
    <dbReference type="NCBI Taxonomy" id="1618417"/>
    <lineage>
        <taxon>Bacteria</taxon>
        <taxon>Candidatus Daviesiibacteriota</taxon>
    </lineage>
</organism>
<dbReference type="PANTHER" id="PTHR43026">
    <property type="entry name" value="2-HYDROXYACID DEHYDROGENASE HOMOLOG 1-RELATED"/>
    <property type="match status" value="1"/>
</dbReference>
<dbReference type="Proteomes" id="UP000034448">
    <property type="component" value="Unassembled WGS sequence"/>
</dbReference>
<evidence type="ECO:0000256" key="1">
    <source>
        <dbReference type="ARBA" id="ARBA00005854"/>
    </source>
</evidence>
<gene>
    <name evidence="7" type="ORF">US28_C0047G0008</name>
</gene>
<dbReference type="SUPFAM" id="SSF51735">
    <property type="entry name" value="NAD(P)-binding Rossmann-fold domains"/>
    <property type="match status" value="1"/>
</dbReference>
<dbReference type="InterPro" id="IPR006139">
    <property type="entry name" value="D-isomer_2_OHA_DH_cat_dom"/>
</dbReference>